<dbReference type="EMBL" id="JAUKWQ010000001">
    <property type="protein sequence ID" value="MDO1581352.1"/>
    <property type="molecule type" value="Genomic_DNA"/>
</dbReference>
<comment type="caution">
    <text evidence="4">The sequence shown here is derived from an EMBL/GenBank/DDBJ whole genome shotgun (WGS) entry which is preliminary data.</text>
</comment>
<dbReference type="Proteomes" id="UP001169006">
    <property type="component" value="Unassembled WGS sequence"/>
</dbReference>
<dbReference type="CDD" id="cd03801">
    <property type="entry name" value="GT4_PimA-like"/>
    <property type="match status" value="1"/>
</dbReference>
<dbReference type="Pfam" id="PF00534">
    <property type="entry name" value="Glycos_transf_1"/>
    <property type="match status" value="1"/>
</dbReference>
<dbReference type="Gene3D" id="3.40.50.2000">
    <property type="entry name" value="Glycogen Phosphorylase B"/>
    <property type="match status" value="2"/>
</dbReference>
<feature type="domain" description="Glycosyltransferase subfamily 4-like N-terminal" evidence="3">
    <location>
        <begin position="73"/>
        <end position="152"/>
    </location>
</feature>
<evidence type="ECO:0000313" key="4">
    <source>
        <dbReference type="EMBL" id="MDO1581352.1"/>
    </source>
</evidence>
<dbReference type="SUPFAM" id="SSF53756">
    <property type="entry name" value="UDP-Glycosyltransferase/glycogen phosphorylase"/>
    <property type="match status" value="1"/>
</dbReference>
<gene>
    <name evidence="4" type="ORF">Q2T52_04510</name>
</gene>
<reference evidence="4" key="1">
    <citation type="journal article" date="2015" name="Int. J. Syst. Evol. Microbiol.">
        <title>Rhizobium oryzicola sp. nov., potential plant-growth-promoting endophytic bacteria isolated from rice roots.</title>
        <authorList>
            <person name="Zhang X.X."/>
            <person name="Gao J.S."/>
            <person name="Cao Y.H."/>
            <person name="Sheirdil R.A."/>
            <person name="Wang X.C."/>
            <person name="Zhang L."/>
        </authorList>
    </citation>
    <scope>NUCLEOTIDE SEQUENCE</scope>
    <source>
        <strain evidence="4">05753</strain>
    </source>
</reference>
<dbReference type="RefSeq" id="WP_302075463.1">
    <property type="nucleotide sequence ID" value="NZ_JAUKWQ010000001.1"/>
</dbReference>
<dbReference type="EC" id="2.4.-.-" evidence="4"/>
<proteinExistence type="predicted"/>
<organism evidence="4 5">
    <name type="scientific">Rhizobium oryzicola</name>
    <dbReference type="NCBI Taxonomy" id="1232668"/>
    <lineage>
        <taxon>Bacteria</taxon>
        <taxon>Pseudomonadati</taxon>
        <taxon>Pseudomonadota</taxon>
        <taxon>Alphaproteobacteria</taxon>
        <taxon>Hyphomicrobiales</taxon>
        <taxon>Rhizobiaceae</taxon>
        <taxon>Rhizobium/Agrobacterium group</taxon>
        <taxon>Rhizobium</taxon>
    </lineage>
</organism>
<reference evidence="4" key="2">
    <citation type="submission" date="2023-07" db="EMBL/GenBank/DDBJ databases">
        <authorList>
            <person name="Sun H."/>
        </authorList>
    </citation>
    <scope>NUCLEOTIDE SEQUENCE</scope>
    <source>
        <strain evidence="4">05753</strain>
    </source>
</reference>
<evidence type="ECO:0000313" key="5">
    <source>
        <dbReference type="Proteomes" id="UP001169006"/>
    </source>
</evidence>
<feature type="domain" description="Glycosyl transferase family 1" evidence="2">
    <location>
        <begin position="165"/>
        <end position="321"/>
    </location>
</feature>
<dbReference type="InterPro" id="IPR001296">
    <property type="entry name" value="Glyco_trans_1"/>
</dbReference>
<dbReference type="Pfam" id="PF13439">
    <property type="entry name" value="Glyco_transf_4"/>
    <property type="match status" value="1"/>
</dbReference>
<keyword evidence="4" id="KW-0328">Glycosyltransferase</keyword>
<sequence length="345" mass="37549">MPPILYLTTRDYARRTGGYVYNTELVAALSAQSVPVEPVELETGFPTVPESERAALLQHLGKAEPRTIILTDHIYTHDLLPVLEKAGVPVVSIFHHSLVIEQGDRTDEASTKTRQREGDALRFSHRIITTSHESRAYLQAHYGIAPDRIHVAVPGNAPVNRSAASAGDFQILSVGAVIARKRYDYVLDVAVHLPARGWRWAIVGDPARDPSLVAALKARAEALGLTDRVTFAGDVADAALEDLWQQTSLYVAASYYEGYGMAVAEALRHGVPVVSTASGAVSTWTSAGVTEAPADDAGQMAALVRRFMDEPGYRAAEAENAWQFGQTLLTWEETFAGMAEWLAER</sequence>
<protein>
    <submittedName>
        <fullName evidence="4">Glycosyltransferase family 4 protein</fullName>
        <ecNumber evidence="4">2.4.-.-</ecNumber>
    </submittedName>
</protein>
<accession>A0ABT8SSH1</accession>
<evidence type="ECO:0000259" key="2">
    <source>
        <dbReference type="Pfam" id="PF00534"/>
    </source>
</evidence>
<name>A0ABT8SSH1_9HYPH</name>
<dbReference type="PANTHER" id="PTHR46401:SF2">
    <property type="entry name" value="GLYCOSYLTRANSFERASE WBBK-RELATED"/>
    <property type="match status" value="1"/>
</dbReference>
<keyword evidence="1 4" id="KW-0808">Transferase</keyword>
<dbReference type="InterPro" id="IPR028098">
    <property type="entry name" value="Glyco_trans_4-like_N"/>
</dbReference>
<evidence type="ECO:0000259" key="3">
    <source>
        <dbReference type="Pfam" id="PF13439"/>
    </source>
</evidence>
<dbReference type="GO" id="GO:0016757">
    <property type="term" value="F:glycosyltransferase activity"/>
    <property type="evidence" value="ECO:0007669"/>
    <property type="project" value="UniProtKB-KW"/>
</dbReference>
<evidence type="ECO:0000256" key="1">
    <source>
        <dbReference type="ARBA" id="ARBA00022679"/>
    </source>
</evidence>
<dbReference type="PANTHER" id="PTHR46401">
    <property type="entry name" value="GLYCOSYLTRANSFERASE WBBK-RELATED"/>
    <property type="match status" value="1"/>
</dbReference>
<keyword evidence="5" id="KW-1185">Reference proteome</keyword>